<accession>A0A2P2MY96</accession>
<dbReference type="EMBL" id="GGEC01054709">
    <property type="protein sequence ID" value="MBX35193.1"/>
    <property type="molecule type" value="Transcribed_RNA"/>
</dbReference>
<name>A0A2P2MY96_RHIMU</name>
<organism evidence="1">
    <name type="scientific">Rhizophora mucronata</name>
    <name type="common">Asiatic mangrove</name>
    <dbReference type="NCBI Taxonomy" id="61149"/>
    <lineage>
        <taxon>Eukaryota</taxon>
        <taxon>Viridiplantae</taxon>
        <taxon>Streptophyta</taxon>
        <taxon>Embryophyta</taxon>
        <taxon>Tracheophyta</taxon>
        <taxon>Spermatophyta</taxon>
        <taxon>Magnoliopsida</taxon>
        <taxon>eudicotyledons</taxon>
        <taxon>Gunneridae</taxon>
        <taxon>Pentapetalae</taxon>
        <taxon>rosids</taxon>
        <taxon>fabids</taxon>
        <taxon>Malpighiales</taxon>
        <taxon>Rhizophoraceae</taxon>
        <taxon>Rhizophora</taxon>
    </lineage>
</organism>
<dbReference type="AlphaFoldDB" id="A0A2P2MY96"/>
<evidence type="ECO:0000313" key="1">
    <source>
        <dbReference type="EMBL" id="MBX35193.1"/>
    </source>
</evidence>
<protein>
    <submittedName>
        <fullName evidence="1">Uncharacterized protein</fullName>
    </submittedName>
</protein>
<reference evidence="1" key="1">
    <citation type="submission" date="2018-02" db="EMBL/GenBank/DDBJ databases">
        <title>Rhizophora mucronata_Transcriptome.</title>
        <authorList>
            <person name="Meera S.P."/>
            <person name="Sreeshan A."/>
            <person name="Augustine A."/>
        </authorList>
    </citation>
    <scope>NUCLEOTIDE SEQUENCE</scope>
    <source>
        <tissue evidence="1">Leaf</tissue>
    </source>
</reference>
<proteinExistence type="predicted"/>
<sequence>MAAGLNCFHLLLHHNYCSCPARMLLKEELQYLCSLNYHPIVLTNVPYHNPFSL</sequence>